<dbReference type="AlphaFoldDB" id="A0A1X7KWC8"/>
<evidence type="ECO:0000313" key="2">
    <source>
        <dbReference type="EMBL" id="SMG45846.1"/>
    </source>
</evidence>
<keyword evidence="3" id="KW-1185">Reference proteome</keyword>
<dbReference type="STRING" id="1852522.SAMN06295960_2783"/>
<evidence type="ECO:0000259" key="1">
    <source>
        <dbReference type="Pfam" id="PF04230"/>
    </source>
</evidence>
<dbReference type="PANTHER" id="PTHR36836:SF1">
    <property type="entry name" value="COLANIC ACID BIOSYNTHESIS PROTEIN WCAK"/>
    <property type="match status" value="1"/>
</dbReference>
<feature type="domain" description="Polysaccharide pyruvyl transferase" evidence="1">
    <location>
        <begin position="18"/>
        <end position="306"/>
    </location>
</feature>
<accession>A0A1X7KWC8</accession>
<dbReference type="EMBL" id="FXAZ01000003">
    <property type="protein sequence ID" value="SMG45846.1"/>
    <property type="molecule type" value="Genomic_DNA"/>
</dbReference>
<protein>
    <submittedName>
        <fullName evidence="2">Polysaccharide pyruvyl transferase CsaB</fullName>
    </submittedName>
</protein>
<organism evidence="2 3">
    <name type="scientific">Paenibacillus aquistagni</name>
    <dbReference type="NCBI Taxonomy" id="1852522"/>
    <lineage>
        <taxon>Bacteria</taxon>
        <taxon>Bacillati</taxon>
        <taxon>Bacillota</taxon>
        <taxon>Bacilli</taxon>
        <taxon>Bacillales</taxon>
        <taxon>Paenibacillaceae</taxon>
        <taxon>Paenibacillus</taxon>
    </lineage>
</organism>
<dbReference type="Pfam" id="PF04230">
    <property type="entry name" value="PS_pyruv_trans"/>
    <property type="match status" value="1"/>
</dbReference>
<dbReference type="NCBIfam" id="TIGR03609">
    <property type="entry name" value="S_layer_CsaB"/>
    <property type="match status" value="1"/>
</dbReference>
<gene>
    <name evidence="2" type="ORF">SAMN06295960_2783</name>
</gene>
<keyword evidence="2" id="KW-0808">Transferase</keyword>
<dbReference type="OrthoDB" id="3199616at2"/>
<sequence length="375" mass="41507">MASEVKTVALSGYYGFNNSGDEAVLVSILTALERASKDHGVAIEPVVLSGDPETTTKLYGVKAVHRMKPVDILHTLRSADGLISGGGSLLQDATSAKTIPYYVGILKLAQWLRKPTFIYAQGVGPVQKELFYPLIRQAFNKSAYISVRDTESKQLLGRMGLDQQKVQVVPDPVMGLRLPEDRKHQSNVDERGLPYVGVSVRYWNDDRSDLNQIADMLKEVVAKKQVHLRFLPFHGGADEEASTLLMKRLGNVKAEGSAMSISPAYAHPVDMLAEVARCQLMIGMRLHSLIYAASQRVPVLGISYDPKIDQFLNRLDSQAIGSTKQLDPALASEQIVRVLDHLGDWRMQHQDAIDRLIDEAERPAAEVVRILKSRT</sequence>
<dbReference type="Proteomes" id="UP000193834">
    <property type="component" value="Unassembled WGS sequence"/>
</dbReference>
<dbReference type="PANTHER" id="PTHR36836">
    <property type="entry name" value="COLANIC ACID BIOSYNTHESIS PROTEIN WCAK"/>
    <property type="match status" value="1"/>
</dbReference>
<reference evidence="2 3" key="1">
    <citation type="submission" date="2017-04" db="EMBL/GenBank/DDBJ databases">
        <authorList>
            <person name="Afonso C.L."/>
            <person name="Miller P.J."/>
            <person name="Scott M.A."/>
            <person name="Spackman E."/>
            <person name="Goraichik I."/>
            <person name="Dimitrov K.M."/>
            <person name="Suarez D.L."/>
            <person name="Swayne D.E."/>
        </authorList>
    </citation>
    <scope>NUCLEOTIDE SEQUENCE [LARGE SCALE GENOMIC DNA]</scope>
    <source>
        <strain evidence="2 3">11</strain>
    </source>
</reference>
<dbReference type="InterPro" id="IPR007345">
    <property type="entry name" value="Polysacch_pyruvyl_Trfase"/>
</dbReference>
<name>A0A1X7KWC8_9BACL</name>
<dbReference type="InterPro" id="IPR019896">
    <property type="entry name" value="Polysacch_pyruvyl_Trfase_CsaB"/>
</dbReference>
<dbReference type="GO" id="GO:0016740">
    <property type="term" value="F:transferase activity"/>
    <property type="evidence" value="ECO:0007669"/>
    <property type="project" value="UniProtKB-KW"/>
</dbReference>
<evidence type="ECO:0000313" key="3">
    <source>
        <dbReference type="Proteomes" id="UP000193834"/>
    </source>
</evidence>
<dbReference type="RefSeq" id="WP_085494944.1">
    <property type="nucleotide sequence ID" value="NZ_FXAZ01000003.1"/>
</dbReference>
<proteinExistence type="predicted"/>